<dbReference type="RefSeq" id="WP_061776514.1">
    <property type="nucleotide sequence ID" value="NZ_AYZH01000010.1"/>
</dbReference>
<name>A0A0R2DE06_9LACO</name>
<dbReference type="EC" id="3.4.-.-" evidence="6"/>
<dbReference type="Pfam" id="PF03577">
    <property type="entry name" value="Peptidase_C69"/>
    <property type="match status" value="1"/>
</dbReference>
<reference evidence="7 8" key="1">
    <citation type="journal article" date="2015" name="Genome Announc.">
        <title>Expanding the biotechnology potential of lactobacilli through comparative genomics of 213 strains and associated genera.</title>
        <authorList>
            <person name="Sun Z."/>
            <person name="Harris H.M."/>
            <person name="McCann A."/>
            <person name="Guo C."/>
            <person name="Argimon S."/>
            <person name="Zhang W."/>
            <person name="Yang X."/>
            <person name="Jeffery I.B."/>
            <person name="Cooney J.C."/>
            <person name="Kagawa T.F."/>
            <person name="Liu W."/>
            <person name="Song Y."/>
            <person name="Salvetti E."/>
            <person name="Wrobel A."/>
            <person name="Rasinkangas P."/>
            <person name="Parkhill J."/>
            <person name="Rea M.C."/>
            <person name="O'Sullivan O."/>
            <person name="Ritari J."/>
            <person name="Douillard F.P."/>
            <person name="Paul Ross R."/>
            <person name="Yang R."/>
            <person name="Briner A.E."/>
            <person name="Felis G.E."/>
            <person name="de Vos W.M."/>
            <person name="Barrangou R."/>
            <person name="Klaenhammer T.R."/>
            <person name="Caufield P.W."/>
            <person name="Cui Y."/>
            <person name="Zhang H."/>
            <person name="O'Toole P.W."/>
        </authorList>
    </citation>
    <scope>NUCLEOTIDE SEQUENCE [LARGE SCALE GENOMIC DNA]</scope>
    <source>
        <strain evidence="7 8">DSM 21775</strain>
    </source>
</reference>
<dbReference type="Proteomes" id="UP000051589">
    <property type="component" value="Unassembled WGS sequence"/>
</dbReference>
<organism evidence="7 8">
    <name type="scientific">Levilactobacillus senmaizukei DSM 21775 = NBRC 103853</name>
    <dbReference type="NCBI Taxonomy" id="1423803"/>
    <lineage>
        <taxon>Bacteria</taxon>
        <taxon>Bacillati</taxon>
        <taxon>Bacillota</taxon>
        <taxon>Bacilli</taxon>
        <taxon>Lactobacillales</taxon>
        <taxon>Lactobacillaceae</taxon>
        <taxon>Levilactobacillus</taxon>
    </lineage>
</organism>
<dbReference type="GO" id="GO:0070004">
    <property type="term" value="F:cysteine-type exopeptidase activity"/>
    <property type="evidence" value="ECO:0007669"/>
    <property type="project" value="InterPro"/>
</dbReference>
<keyword evidence="3 6" id="KW-0645">Protease</keyword>
<dbReference type="GO" id="GO:0016805">
    <property type="term" value="F:dipeptidase activity"/>
    <property type="evidence" value="ECO:0007669"/>
    <property type="project" value="UniProtKB-KW"/>
</dbReference>
<accession>A0A0R2DE06</accession>
<keyword evidence="8" id="KW-1185">Reference proteome</keyword>
<dbReference type="AlphaFoldDB" id="A0A0R2DE06"/>
<dbReference type="EMBL" id="AYZH01000010">
    <property type="protein sequence ID" value="KRN02121.1"/>
    <property type="molecule type" value="Genomic_DNA"/>
</dbReference>
<comment type="caution">
    <text evidence="7">The sequence shown here is derived from an EMBL/GenBank/DDBJ whole genome shotgun (WGS) entry which is preliminary data.</text>
</comment>
<proteinExistence type="inferred from homology"/>
<keyword evidence="5 6" id="KW-0224">Dipeptidase</keyword>
<dbReference type="Gene3D" id="3.60.60.10">
    <property type="entry name" value="Penicillin V Acylase, Chain A"/>
    <property type="match status" value="1"/>
</dbReference>
<gene>
    <name evidence="7" type="ORF">FD13_GL000260</name>
</gene>
<evidence type="ECO:0000256" key="1">
    <source>
        <dbReference type="ARBA" id="ARBA00001670"/>
    </source>
</evidence>
<comment type="similarity">
    <text evidence="2 6">Belongs to the peptidase C69 family.</text>
</comment>
<evidence type="ECO:0000256" key="5">
    <source>
        <dbReference type="ARBA" id="ARBA00022997"/>
    </source>
</evidence>
<evidence type="ECO:0000256" key="3">
    <source>
        <dbReference type="ARBA" id="ARBA00022670"/>
    </source>
</evidence>
<comment type="catalytic activity">
    <reaction evidence="1">
        <text>an L-aminoacyl-L-amino acid + H2O = 2 an L-alpha-amino acid</text>
        <dbReference type="Rhea" id="RHEA:48940"/>
        <dbReference type="ChEBI" id="CHEBI:15377"/>
        <dbReference type="ChEBI" id="CHEBI:59869"/>
        <dbReference type="ChEBI" id="CHEBI:77460"/>
        <dbReference type="EC" id="3.4.13.19"/>
    </reaction>
</comment>
<dbReference type="PATRIC" id="fig|1423803.3.peg.254"/>
<dbReference type="STRING" id="1423803.FD13_GL000260"/>
<dbReference type="OrthoDB" id="9764088at2"/>
<dbReference type="InterPro" id="IPR047804">
    <property type="entry name" value="C69_dipept_A-like"/>
</dbReference>
<dbReference type="PANTHER" id="PTHR12994:SF17">
    <property type="entry name" value="LD30995P"/>
    <property type="match status" value="1"/>
</dbReference>
<protein>
    <recommendedName>
        <fullName evidence="6">Dipeptidase</fullName>
        <ecNumber evidence="6">3.4.-.-</ecNumber>
    </recommendedName>
</protein>
<evidence type="ECO:0000313" key="7">
    <source>
        <dbReference type="EMBL" id="KRN02121.1"/>
    </source>
</evidence>
<dbReference type="PANTHER" id="PTHR12994">
    <property type="entry name" value="SECERNIN"/>
    <property type="match status" value="1"/>
</dbReference>
<sequence length="469" mass="51722">MSRHLHQSCTSFLAGKHATIDGSTLIARNEDNFVAIWPKRAVVHAADEPRDLAFISKNNHFTTTLPAHAQHYTAMPDTNPEAGFYEESGINAKNVAMSATESAYTNSLVLGKDPLVADGIAEDAMVTVVLPYVDSARAGIKRLGEMVTTAGAAETNGVLFSDVEEVWYMEIVSGHHWVAQRIPDDAYAVVANQLAIEDVNFDDPHNFLTSNHIRQFVQQNHLNPDGNRFNSRHIFGTHSADDAHYNTPRVWYGQRCFTPSAFIEPTSMELPFIQHAEQKITLAGVQAFLGSHYEETPYDPLGNGTAAQKHQFRAVGLSRTQNSHILQLQRDVVPPLAGIIWQALGNPTYSPYVPFYATAGQLDVSYSADNRDYDGQNPYWAAKTLNVLSEQYHHQNYKLIHDFLKSTQSLGIQRVATGDELPAPTASSLGTFNHETATLFNQAVQTQIGKLVQANAALSALTFTMDANL</sequence>
<evidence type="ECO:0000256" key="6">
    <source>
        <dbReference type="RuleBase" id="RU364089"/>
    </source>
</evidence>
<evidence type="ECO:0000256" key="2">
    <source>
        <dbReference type="ARBA" id="ARBA00007225"/>
    </source>
</evidence>
<evidence type="ECO:0000256" key="4">
    <source>
        <dbReference type="ARBA" id="ARBA00022801"/>
    </source>
</evidence>
<evidence type="ECO:0000313" key="8">
    <source>
        <dbReference type="Proteomes" id="UP000051589"/>
    </source>
</evidence>
<dbReference type="GO" id="GO:0006508">
    <property type="term" value="P:proteolysis"/>
    <property type="evidence" value="ECO:0007669"/>
    <property type="project" value="UniProtKB-KW"/>
</dbReference>
<dbReference type="InterPro" id="IPR005322">
    <property type="entry name" value="Peptidase_C69"/>
</dbReference>
<keyword evidence="4 6" id="KW-0378">Hydrolase</keyword>
<dbReference type="NCBIfam" id="NF033678">
    <property type="entry name" value="C69_fam_dipept"/>
    <property type="match status" value="1"/>
</dbReference>